<dbReference type="Proteomes" id="UP000326062">
    <property type="component" value="Chromosome 17"/>
</dbReference>
<accession>A0A5N3WZV5</accession>
<keyword evidence="2" id="KW-1185">Reference proteome</keyword>
<dbReference type="EMBL" id="VCEB01000019">
    <property type="protein sequence ID" value="KAB0367412.1"/>
    <property type="molecule type" value="Genomic_DNA"/>
</dbReference>
<name>A0A5N3WZV5_MUNRE</name>
<organism evidence="1 2">
    <name type="scientific">Muntiacus reevesi</name>
    <name type="common">Reeves' muntjac</name>
    <name type="synonym">Cervus reevesi</name>
    <dbReference type="NCBI Taxonomy" id="9886"/>
    <lineage>
        <taxon>Eukaryota</taxon>
        <taxon>Metazoa</taxon>
        <taxon>Chordata</taxon>
        <taxon>Craniata</taxon>
        <taxon>Vertebrata</taxon>
        <taxon>Euteleostomi</taxon>
        <taxon>Mammalia</taxon>
        <taxon>Eutheria</taxon>
        <taxon>Laurasiatheria</taxon>
        <taxon>Artiodactyla</taxon>
        <taxon>Ruminantia</taxon>
        <taxon>Pecora</taxon>
        <taxon>Cervidae</taxon>
        <taxon>Muntiacinae</taxon>
        <taxon>Muntiacus</taxon>
    </lineage>
</organism>
<evidence type="ECO:0000313" key="2">
    <source>
        <dbReference type="Proteomes" id="UP000326062"/>
    </source>
</evidence>
<dbReference type="AlphaFoldDB" id="A0A5N3WZV5"/>
<reference evidence="1 2" key="1">
    <citation type="submission" date="2019-06" db="EMBL/GenBank/DDBJ databases">
        <title>Discovery of a novel chromosome fission-fusion reversal in muntjac.</title>
        <authorList>
            <person name="Mudd A.B."/>
            <person name="Bredeson J.V."/>
            <person name="Baum R."/>
            <person name="Hockemeyer D."/>
            <person name="Rokhsar D.S."/>
        </authorList>
    </citation>
    <scope>NUCLEOTIDE SEQUENCE [LARGE SCALE GENOMIC DNA]</scope>
    <source>
        <strain evidence="1">UCam_UCB_Mr</strain>
        <tissue evidence="1">Fibroblast cell line</tissue>
    </source>
</reference>
<sequence>MSFQNRFQQFMNHWASPKAAKSQQVTNMLLTVTHMLSSLFRPLLDLWNGPLCPLHHFQRFHIMSWKKSNLRTVEHCFQMCDRMAIYFFIAASHTPWVNIHEFGSLASHVHWFSWLMAAGGTIYVFLYHEKLSDVNQSHILPRFPDMITSWPSLSTKH</sequence>
<evidence type="ECO:0000313" key="1">
    <source>
        <dbReference type="EMBL" id="KAB0367412.1"/>
    </source>
</evidence>
<comment type="caution">
    <text evidence="1">The sequence shown here is derived from an EMBL/GenBank/DDBJ whole genome shotgun (WGS) entry which is preliminary data.</text>
</comment>
<protein>
    <submittedName>
        <fullName evidence="1">Uncharacterized protein</fullName>
    </submittedName>
</protein>
<gene>
    <name evidence="1" type="ORF">FD755_020736</name>
</gene>
<proteinExistence type="predicted"/>